<reference evidence="3 4" key="1">
    <citation type="submission" date="2019-09" db="EMBL/GenBank/DDBJ databases">
        <title>Mumia zhuanghuii sp. nov. isolated from the intestinal contents of plateau pika (Ochotona curzoniae) in the Qinghai-Tibet plateau of China.</title>
        <authorList>
            <person name="Tian Z."/>
        </authorList>
    </citation>
    <scope>NUCLEOTIDE SEQUENCE [LARGE SCALE GENOMIC DNA]</scope>
    <source>
        <strain evidence="4">350</strain>
    </source>
</reference>
<accession>A0A5Q6S4S3</accession>
<dbReference type="PANTHER" id="PTHR33744:SF1">
    <property type="entry name" value="DNA-BINDING TRANSCRIPTIONAL ACTIVATOR ADER"/>
    <property type="match status" value="1"/>
</dbReference>
<name>A0A5Q6S4S3_9ACTN</name>
<dbReference type="Gene3D" id="1.10.10.2840">
    <property type="entry name" value="PucR C-terminal helix-turn-helix domain"/>
    <property type="match status" value="1"/>
</dbReference>
<dbReference type="OrthoDB" id="4441434at2"/>
<feature type="domain" description="PucR C-terminal helix-turn-helix" evidence="1">
    <location>
        <begin position="345"/>
        <end position="399"/>
    </location>
</feature>
<dbReference type="InterPro" id="IPR025751">
    <property type="entry name" value="RsbRD_N_dom"/>
</dbReference>
<evidence type="ECO:0000313" key="4">
    <source>
        <dbReference type="Proteomes" id="UP000307768"/>
    </source>
</evidence>
<comment type="caution">
    <text evidence="3">The sequence shown here is derived from an EMBL/GenBank/DDBJ whole genome shotgun (WGS) entry which is preliminary data.</text>
</comment>
<dbReference type="Pfam" id="PF14361">
    <property type="entry name" value="RsbRD_N"/>
    <property type="match status" value="1"/>
</dbReference>
<proteinExistence type="predicted"/>
<dbReference type="Proteomes" id="UP000307768">
    <property type="component" value="Unassembled WGS sequence"/>
</dbReference>
<feature type="domain" description="RsbT co-antagonist protein RsbRD N-terminal" evidence="2">
    <location>
        <begin position="48"/>
        <end position="186"/>
    </location>
</feature>
<dbReference type="EMBL" id="VDFQ02000001">
    <property type="protein sequence ID" value="KAA1425394.1"/>
    <property type="molecule type" value="Genomic_DNA"/>
</dbReference>
<dbReference type="InterPro" id="IPR025736">
    <property type="entry name" value="PucR_C-HTH_dom"/>
</dbReference>
<gene>
    <name evidence="3" type="ORF">FE697_005955</name>
</gene>
<dbReference type="PANTHER" id="PTHR33744">
    <property type="entry name" value="CARBOHYDRATE DIACID REGULATOR"/>
    <property type="match status" value="1"/>
</dbReference>
<dbReference type="Pfam" id="PF13556">
    <property type="entry name" value="HTH_30"/>
    <property type="match status" value="1"/>
</dbReference>
<evidence type="ECO:0000313" key="3">
    <source>
        <dbReference type="EMBL" id="KAA1425394.1"/>
    </source>
</evidence>
<organism evidence="3 4">
    <name type="scientific">Mumia zhuanghuii</name>
    <dbReference type="NCBI Taxonomy" id="2585211"/>
    <lineage>
        <taxon>Bacteria</taxon>
        <taxon>Bacillati</taxon>
        <taxon>Actinomycetota</taxon>
        <taxon>Actinomycetes</taxon>
        <taxon>Propionibacteriales</taxon>
        <taxon>Nocardioidaceae</taxon>
        <taxon>Mumia</taxon>
    </lineage>
</organism>
<evidence type="ECO:0000259" key="1">
    <source>
        <dbReference type="Pfam" id="PF13556"/>
    </source>
</evidence>
<protein>
    <submittedName>
        <fullName evidence="3">PucR family transcriptional regulator</fullName>
    </submittedName>
</protein>
<evidence type="ECO:0000259" key="2">
    <source>
        <dbReference type="Pfam" id="PF14361"/>
    </source>
</evidence>
<dbReference type="InterPro" id="IPR051448">
    <property type="entry name" value="CdaR-like_regulators"/>
</dbReference>
<dbReference type="AlphaFoldDB" id="A0A5Q6S4S3"/>
<sequence>MRAIVAARSRRDNDHRVQCACSLSVSDNGAMGTRQRLAVQRAVARDADQVTARVIGVVLREIPAYAHVSPTQRDEIAAIASWALQRTVEMWVDESSMTASDLRRFRGIGAARATDGRPLPAILRAYRIAAVESADLIVELGAGTLDVTDVAALNRTMLVGVDELSEALFAGYEEASAHLREDRDRVLATLAADLLAGRQTSRAALADRSTRLGITIPSRLVLTLTAPSATPTPVPRTESPSHPRPFHLTHASASHTAHLTEGLLPPSTGGRVVLDDLTVAQLPRAYRLATGAYDHAPARAYARSGPLGLADVLLVALLAGTDPEAGSDLPAAALGPLLEPAQAHLLDGLAAYLDHGRATEAAAALSLHPQSVRHRLRRVRDLTGRDLDDSWDRLVVDVARTALGTRGGQ</sequence>
<dbReference type="InterPro" id="IPR042070">
    <property type="entry name" value="PucR_C-HTH_sf"/>
</dbReference>